<protein>
    <recommendedName>
        <fullName evidence="3">GAG-pre-integrase domain-containing protein</fullName>
    </recommendedName>
</protein>
<evidence type="ECO:0000313" key="2">
    <source>
        <dbReference type="Proteomes" id="UP000235371"/>
    </source>
</evidence>
<dbReference type="InParanoid" id="A0A2J6TUR5"/>
<dbReference type="AlphaFoldDB" id="A0A2J6TUR5"/>
<sequence>SFTCNPCFLPEVELRRLHRRFGHPSIGKLRNVLERAGHDVDMEALEYLTKYCEQCQKFGRSPGRFKFNLRDDVSFNYSIIVDIFYISGKPVLHVVDGGTRYQAGRWLQNIS</sequence>
<evidence type="ECO:0000313" key="1">
    <source>
        <dbReference type="EMBL" id="PMD66769.1"/>
    </source>
</evidence>
<dbReference type="Proteomes" id="UP000235371">
    <property type="component" value="Unassembled WGS sequence"/>
</dbReference>
<dbReference type="EMBL" id="KZ613743">
    <property type="protein sequence ID" value="PMD66769.1"/>
    <property type="molecule type" value="Genomic_DNA"/>
</dbReference>
<dbReference type="RefSeq" id="XP_024743673.1">
    <property type="nucleotide sequence ID" value="XM_024873402.1"/>
</dbReference>
<feature type="non-terminal residue" evidence="1">
    <location>
        <position position="1"/>
    </location>
</feature>
<proteinExistence type="predicted"/>
<organism evidence="1 2">
    <name type="scientific">Hyaloscypha bicolor E</name>
    <dbReference type="NCBI Taxonomy" id="1095630"/>
    <lineage>
        <taxon>Eukaryota</taxon>
        <taxon>Fungi</taxon>
        <taxon>Dikarya</taxon>
        <taxon>Ascomycota</taxon>
        <taxon>Pezizomycotina</taxon>
        <taxon>Leotiomycetes</taxon>
        <taxon>Helotiales</taxon>
        <taxon>Hyaloscyphaceae</taxon>
        <taxon>Hyaloscypha</taxon>
        <taxon>Hyaloscypha bicolor</taxon>
    </lineage>
</organism>
<dbReference type="GeneID" id="36581482"/>
<feature type="non-terminal residue" evidence="1">
    <location>
        <position position="111"/>
    </location>
</feature>
<reference evidence="1 2" key="1">
    <citation type="submission" date="2016-04" db="EMBL/GenBank/DDBJ databases">
        <title>A degradative enzymes factory behind the ericoid mycorrhizal symbiosis.</title>
        <authorList>
            <consortium name="DOE Joint Genome Institute"/>
            <person name="Martino E."/>
            <person name="Morin E."/>
            <person name="Grelet G."/>
            <person name="Kuo A."/>
            <person name="Kohler A."/>
            <person name="Daghino S."/>
            <person name="Barry K."/>
            <person name="Choi C."/>
            <person name="Cichocki N."/>
            <person name="Clum A."/>
            <person name="Copeland A."/>
            <person name="Hainaut M."/>
            <person name="Haridas S."/>
            <person name="Labutti K."/>
            <person name="Lindquist E."/>
            <person name="Lipzen A."/>
            <person name="Khouja H.-R."/>
            <person name="Murat C."/>
            <person name="Ohm R."/>
            <person name="Olson A."/>
            <person name="Spatafora J."/>
            <person name="Veneault-Fourrey C."/>
            <person name="Henrissat B."/>
            <person name="Grigoriev I."/>
            <person name="Martin F."/>
            <person name="Perotto S."/>
        </authorList>
    </citation>
    <scope>NUCLEOTIDE SEQUENCE [LARGE SCALE GENOMIC DNA]</scope>
    <source>
        <strain evidence="1 2">E</strain>
    </source>
</reference>
<keyword evidence="2" id="KW-1185">Reference proteome</keyword>
<accession>A0A2J6TUR5</accession>
<name>A0A2J6TUR5_9HELO</name>
<dbReference type="STRING" id="1095630.A0A2J6TUR5"/>
<gene>
    <name evidence="1" type="ORF">K444DRAFT_507398</name>
</gene>
<evidence type="ECO:0008006" key="3">
    <source>
        <dbReference type="Google" id="ProtNLM"/>
    </source>
</evidence>
<dbReference type="OrthoDB" id="3563138at2759"/>